<feature type="compositionally biased region" description="Basic and acidic residues" evidence="2">
    <location>
        <begin position="336"/>
        <end position="353"/>
    </location>
</feature>
<feature type="compositionally biased region" description="Polar residues" evidence="2">
    <location>
        <begin position="505"/>
        <end position="524"/>
    </location>
</feature>
<feature type="region of interest" description="Disordered" evidence="2">
    <location>
        <begin position="433"/>
        <end position="471"/>
    </location>
</feature>
<evidence type="ECO:0000256" key="1">
    <source>
        <dbReference type="ARBA" id="ARBA00005369"/>
    </source>
</evidence>
<proteinExistence type="inferred from homology"/>
<evidence type="ECO:0000256" key="2">
    <source>
        <dbReference type="SAM" id="MobiDB-lite"/>
    </source>
</evidence>
<name>A0ABD3W6G4_SINWO</name>
<comment type="similarity">
    <text evidence="1">Belongs to the methyltransferase superfamily. L-isoaspartyl/D-aspartyl protein methyltransferase family.</text>
</comment>
<feature type="region of interest" description="Disordered" evidence="2">
    <location>
        <begin position="301"/>
        <end position="373"/>
    </location>
</feature>
<reference evidence="3 4" key="1">
    <citation type="submission" date="2024-11" db="EMBL/GenBank/DDBJ databases">
        <title>Chromosome-level genome assembly of the freshwater bivalve Anodonta woodiana.</title>
        <authorList>
            <person name="Chen X."/>
        </authorList>
    </citation>
    <scope>NUCLEOTIDE SEQUENCE [LARGE SCALE GENOMIC DNA]</scope>
    <source>
        <strain evidence="3">MN2024</strain>
        <tissue evidence="3">Gills</tissue>
    </source>
</reference>
<dbReference type="EMBL" id="JBJQND010000008">
    <property type="protein sequence ID" value="KAL3869480.1"/>
    <property type="molecule type" value="Genomic_DNA"/>
</dbReference>
<keyword evidence="4" id="KW-1185">Reference proteome</keyword>
<dbReference type="Gene3D" id="3.40.50.150">
    <property type="entry name" value="Vaccinia Virus protein VP39"/>
    <property type="match status" value="1"/>
</dbReference>
<sequence length="598" mass="67407">MGGAVSTGEDNDDLVDNLLSAEYIKTPLIEKVFRAVDRADYYLPEQRNSAYKDLAWKHNHLHLSAPCIYSEVMETLQLEPGLSFLNLGSGTGYLSTMVGLILGPYGVNHGIELHLDVVEYAHERLEEFKKRSAAMDDFEFCEPQFVVGNCLQLGPGCRLYDRVYLGAACPPEYENYMKNLLNIGGVLVMPLNDKLTQVKRTGITVWESKNFLPVSFATLIQPPPGCTDIVDLPECKLPVLQEMCRVCIRRILRTNIYKEHPSLFEGIKRVKKPKKQVQKPRINIAPMNMGVMMLRQFEDMEESDIEDDWQNSTDLQDQDRQGGKKDLEDDDDIAEEALHKNGKNENYKIKVGAEDDDEQGTDTESDYESGDEEMQDLDVQMQSKQKPHIGDRENEIVKTEKNETKDATITRSMVNISPLKCDSELDAMFEKEARSQYERNDHSDLEAHNSGTVMDILPDRMSPPNILDDDEEEDIDADDQLMTFAEIFQQARAYYRAQTMSKARCVSSTSADTSETSGIGSYSEDNLEIGSGKASPSGSSADNIAVQPVDCNETSPQKEGQEQKEAPPKEAVGMYMKQKVDLMPLPSALKSYLLYYRN</sequence>
<dbReference type="InterPro" id="IPR029063">
    <property type="entry name" value="SAM-dependent_MTases_sf"/>
</dbReference>
<feature type="region of interest" description="Disordered" evidence="2">
    <location>
        <begin position="505"/>
        <end position="572"/>
    </location>
</feature>
<feature type="compositionally biased region" description="Basic and acidic residues" evidence="2">
    <location>
        <begin position="433"/>
        <end position="447"/>
    </location>
</feature>
<dbReference type="AlphaFoldDB" id="A0ABD3W6G4"/>
<protein>
    <recommendedName>
        <fullName evidence="5">Protein-L-isoaspartate O-methyltransferase domain-containing protein 1</fullName>
    </recommendedName>
</protein>
<feature type="compositionally biased region" description="Low complexity" evidence="2">
    <location>
        <begin position="530"/>
        <end position="541"/>
    </location>
</feature>
<gene>
    <name evidence="3" type="ORF">ACJMK2_042157</name>
</gene>
<evidence type="ECO:0000313" key="3">
    <source>
        <dbReference type="EMBL" id="KAL3869480.1"/>
    </source>
</evidence>
<evidence type="ECO:0000313" key="4">
    <source>
        <dbReference type="Proteomes" id="UP001634394"/>
    </source>
</evidence>
<evidence type="ECO:0008006" key="5">
    <source>
        <dbReference type="Google" id="ProtNLM"/>
    </source>
</evidence>
<accession>A0ABD3W6G4</accession>
<feature type="compositionally biased region" description="Basic and acidic residues" evidence="2">
    <location>
        <begin position="317"/>
        <end position="327"/>
    </location>
</feature>
<dbReference type="PANTHER" id="PTHR11579">
    <property type="entry name" value="PROTEIN-L-ISOASPARTATE O-METHYLTRANSFERASE"/>
    <property type="match status" value="1"/>
</dbReference>
<comment type="caution">
    <text evidence="3">The sequence shown here is derived from an EMBL/GenBank/DDBJ whole genome shotgun (WGS) entry which is preliminary data.</text>
</comment>
<dbReference type="Pfam" id="PF01135">
    <property type="entry name" value="PCMT"/>
    <property type="match status" value="1"/>
</dbReference>
<dbReference type="PANTHER" id="PTHR11579:SF9">
    <property type="entry name" value="PROTEIN-L-ISOASPARTATE O-METHYLTRANSFERASE"/>
    <property type="match status" value="1"/>
</dbReference>
<organism evidence="3 4">
    <name type="scientific">Sinanodonta woodiana</name>
    <name type="common">Chinese pond mussel</name>
    <name type="synonym">Anodonta woodiana</name>
    <dbReference type="NCBI Taxonomy" id="1069815"/>
    <lineage>
        <taxon>Eukaryota</taxon>
        <taxon>Metazoa</taxon>
        <taxon>Spiralia</taxon>
        <taxon>Lophotrochozoa</taxon>
        <taxon>Mollusca</taxon>
        <taxon>Bivalvia</taxon>
        <taxon>Autobranchia</taxon>
        <taxon>Heteroconchia</taxon>
        <taxon>Palaeoheterodonta</taxon>
        <taxon>Unionida</taxon>
        <taxon>Unionoidea</taxon>
        <taxon>Unionidae</taxon>
        <taxon>Unioninae</taxon>
        <taxon>Sinanodonta</taxon>
    </lineage>
</organism>
<feature type="compositionally biased region" description="Basic and acidic residues" evidence="2">
    <location>
        <begin position="559"/>
        <end position="568"/>
    </location>
</feature>
<dbReference type="SUPFAM" id="SSF53335">
    <property type="entry name" value="S-adenosyl-L-methionine-dependent methyltransferases"/>
    <property type="match status" value="1"/>
</dbReference>
<dbReference type="Proteomes" id="UP001634394">
    <property type="component" value="Unassembled WGS sequence"/>
</dbReference>
<feature type="compositionally biased region" description="Acidic residues" evidence="2">
    <location>
        <begin position="354"/>
        <end position="373"/>
    </location>
</feature>
<dbReference type="InterPro" id="IPR000682">
    <property type="entry name" value="PCMT"/>
</dbReference>